<keyword evidence="2" id="KW-1185">Reference proteome</keyword>
<organism evidence="1 2">
    <name type="scientific">Phyllosticta citribraziliensis</name>
    <dbReference type="NCBI Taxonomy" id="989973"/>
    <lineage>
        <taxon>Eukaryota</taxon>
        <taxon>Fungi</taxon>
        <taxon>Dikarya</taxon>
        <taxon>Ascomycota</taxon>
        <taxon>Pezizomycotina</taxon>
        <taxon>Dothideomycetes</taxon>
        <taxon>Dothideomycetes incertae sedis</taxon>
        <taxon>Botryosphaeriales</taxon>
        <taxon>Phyllostictaceae</taxon>
        <taxon>Phyllosticta</taxon>
    </lineage>
</organism>
<accession>A0ABR1LKP7</accession>
<reference evidence="1 2" key="1">
    <citation type="submission" date="2024-04" db="EMBL/GenBank/DDBJ databases">
        <title>Phyllosticta paracitricarpa is synonymous to the EU quarantine fungus P. citricarpa based on phylogenomic analyses.</title>
        <authorList>
            <consortium name="Lawrence Berkeley National Laboratory"/>
            <person name="Van ingen-buijs V.A."/>
            <person name="Van westerhoven A.C."/>
            <person name="Haridas S."/>
            <person name="Skiadas P."/>
            <person name="Martin F."/>
            <person name="Groenewald J.Z."/>
            <person name="Crous P.W."/>
            <person name="Seidl M.F."/>
        </authorList>
    </citation>
    <scope>NUCLEOTIDE SEQUENCE [LARGE SCALE GENOMIC DNA]</scope>
    <source>
        <strain evidence="1 2">CPC 17464</strain>
    </source>
</reference>
<gene>
    <name evidence="1" type="ORF">J3D65DRAFT_439680</name>
</gene>
<evidence type="ECO:0000313" key="1">
    <source>
        <dbReference type="EMBL" id="KAK7535111.1"/>
    </source>
</evidence>
<dbReference type="EMBL" id="JBBPEH010000008">
    <property type="protein sequence ID" value="KAK7535111.1"/>
    <property type="molecule type" value="Genomic_DNA"/>
</dbReference>
<sequence>MGETYRVNLVFRLHSRLRSLCLAYLSIISSHSSQQALTGRRLKTAWYIAMQRRFFCNQRLSTYHSSNIGAVASEGTATHCIAAPFCLGSTQRHKRGSRDTVVESCAGDTYYQRPAYDGLVLRRPRCCRQMDQRRGICFWSISHWVSKNVTPQVLLP</sequence>
<dbReference type="Proteomes" id="UP001360953">
    <property type="component" value="Unassembled WGS sequence"/>
</dbReference>
<evidence type="ECO:0008006" key="3">
    <source>
        <dbReference type="Google" id="ProtNLM"/>
    </source>
</evidence>
<protein>
    <recommendedName>
        <fullName evidence="3">Secreted protein</fullName>
    </recommendedName>
</protein>
<proteinExistence type="predicted"/>
<comment type="caution">
    <text evidence="1">The sequence shown here is derived from an EMBL/GenBank/DDBJ whole genome shotgun (WGS) entry which is preliminary data.</text>
</comment>
<evidence type="ECO:0000313" key="2">
    <source>
        <dbReference type="Proteomes" id="UP001360953"/>
    </source>
</evidence>
<dbReference type="RefSeq" id="XP_066653836.1">
    <property type="nucleotide sequence ID" value="XM_066796244.1"/>
</dbReference>
<name>A0ABR1LKP7_9PEZI</name>
<dbReference type="GeneID" id="92029150"/>